<keyword evidence="3" id="KW-1185">Reference proteome</keyword>
<name>A0A1G8Y9Z0_9GAMM</name>
<dbReference type="RefSeq" id="WP_090367269.1">
    <property type="nucleotide sequence ID" value="NZ_FNEM01000017.1"/>
</dbReference>
<dbReference type="InterPro" id="IPR025309">
    <property type="entry name" value="KTSC_dom"/>
</dbReference>
<evidence type="ECO:0000313" key="2">
    <source>
        <dbReference type="EMBL" id="SDJ99709.1"/>
    </source>
</evidence>
<dbReference type="Proteomes" id="UP000199527">
    <property type="component" value="Unassembled WGS sequence"/>
</dbReference>
<evidence type="ECO:0000259" key="1">
    <source>
        <dbReference type="Pfam" id="PF13619"/>
    </source>
</evidence>
<dbReference type="EMBL" id="FNEM01000017">
    <property type="protein sequence ID" value="SDJ99709.1"/>
    <property type="molecule type" value="Genomic_DNA"/>
</dbReference>
<gene>
    <name evidence="2" type="ORF">SAMN04488540_11716</name>
</gene>
<organism evidence="2 3">
    <name type="scientific">Ferrimonas sediminum</name>
    <dbReference type="NCBI Taxonomy" id="718193"/>
    <lineage>
        <taxon>Bacteria</taxon>
        <taxon>Pseudomonadati</taxon>
        <taxon>Pseudomonadota</taxon>
        <taxon>Gammaproteobacteria</taxon>
        <taxon>Alteromonadales</taxon>
        <taxon>Ferrimonadaceae</taxon>
        <taxon>Ferrimonas</taxon>
    </lineage>
</organism>
<sequence length="69" mass="7650">MNRVPVASSNVASIGFDEESCTLEVEFNNGSVYQYFDVPSYLHSELMSADSVGSYLARNIKGSYGYQRV</sequence>
<feature type="domain" description="KTSC" evidence="1">
    <location>
        <begin position="8"/>
        <end position="64"/>
    </location>
</feature>
<proteinExistence type="predicted"/>
<dbReference type="Pfam" id="PF13619">
    <property type="entry name" value="KTSC"/>
    <property type="match status" value="1"/>
</dbReference>
<accession>A0A1G8Y9Z0</accession>
<protein>
    <submittedName>
        <fullName evidence="2">KTSC domain-containing protein</fullName>
    </submittedName>
</protein>
<evidence type="ECO:0000313" key="3">
    <source>
        <dbReference type="Proteomes" id="UP000199527"/>
    </source>
</evidence>
<dbReference type="OrthoDB" id="8612029at2"/>
<reference evidence="3" key="1">
    <citation type="submission" date="2016-10" db="EMBL/GenBank/DDBJ databases">
        <authorList>
            <person name="Varghese N."/>
            <person name="Submissions S."/>
        </authorList>
    </citation>
    <scope>NUCLEOTIDE SEQUENCE [LARGE SCALE GENOMIC DNA]</scope>
    <source>
        <strain evidence="3">DSM 23317</strain>
    </source>
</reference>
<dbReference type="AlphaFoldDB" id="A0A1G8Y9Z0"/>